<dbReference type="Gene3D" id="3.30.420.10">
    <property type="entry name" value="Ribonuclease H-like superfamily/Ribonuclease H"/>
    <property type="match status" value="1"/>
</dbReference>
<dbReference type="PANTHER" id="PTHR12801:SF112">
    <property type="entry name" value="RNA EXONUCLEASE 3"/>
    <property type="match status" value="1"/>
</dbReference>
<dbReference type="InterPro" id="IPR034922">
    <property type="entry name" value="REX1-like_exo"/>
</dbReference>
<dbReference type="Proteomes" id="UP000193689">
    <property type="component" value="Unassembled WGS sequence"/>
</dbReference>
<feature type="region of interest" description="Disordered" evidence="5">
    <location>
        <begin position="487"/>
        <end position="510"/>
    </location>
</feature>
<dbReference type="AlphaFoldDB" id="A0A1Y2DUR6"/>
<dbReference type="InterPro" id="IPR013520">
    <property type="entry name" value="Ribonucl_H"/>
</dbReference>
<dbReference type="PANTHER" id="PTHR12801">
    <property type="entry name" value="RNA EXONUCLEASE REXO1 / RECO3 FAMILY MEMBER-RELATED"/>
    <property type="match status" value="1"/>
</dbReference>
<protein>
    <recommendedName>
        <fullName evidence="6">Exonuclease domain-containing protein</fullName>
    </recommendedName>
</protein>
<feature type="compositionally biased region" description="Basic and acidic residues" evidence="5">
    <location>
        <begin position="361"/>
        <end position="371"/>
    </location>
</feature>
<dbReference type="SMART" id="SM00479">
    <property type="entry name" value="EXOIII"/>
    <property type="match status" value="1"/>
</dbReference>
<dbReference type="OrthoDB" id="3996471at2759"/>
<organism evidence="7 8">
    <name type="scientific">Pseudomassariella vexata</name>
    <dbReference type="NCBI Taxonomy" id="1141098"/>
    <lineage>
        <taxon>Eukaryota</taxon>
        <taxon>Fungi</taxon>
        <taxon>Dikarya</taxon>
        <taxon>Ascomycota</taxon>
        <taxon>Pezizomycotina</taxon>
        <taxon>Sordariomycetes</taxon>
        <taxon>Xylariomycetidae</taxon>
        <taxon>Amphisphaeriales</taxon>
        <taxon>Pseudomassariaceae</taxon>
        <taxon>Pseudomassariella</taxon>
    </lineage>
</organism>
<dbReference type="InterPro" id="IPR012337">
    <property type="entry name" value="RNaseH-like_sf"/>
</dbReference>
<dbReference type="InterPro" id="IPR047021">
    <property type="entry name" value="REXO1/3/4-like"/>
</dbReference>
<dbReference type="GeneID" id="63772301"/>
<evidence type="ECO:0000259" key="6">
    <source>
        <dbReference type="SMART" id="SM00479"/>
    </source>
</evidence>
<name>A0A1Y2DUR6_9PEZI</name>
<comment type="similarity">
    <text evidence="1">Belongs to the REXO1/REXO3 family.</text>
</comment>
<dbReference type="CDD" id="cd06145">
    <property type="entry name" value="REX1_like"/>
    <property type="match status" value="1"/>
</dbReference>
<dbReference type="GO" id="GO:0003676">
    <property type="term" value="F:nucleic acid binding"/>
    <property type="evidence" value="ECO:0007669"/>
    <property type="project" value="InterPro"/>
</dbReference>
<dbReference type="GO" id="GO:0005634">
    <property type="term" value="C:nucleus"/>
    <property type="evidence" value="ECO:0007669"/>
    <property type="project" value="TreeGrafter"/>
</dbReference>
<feature type="domain" description="Exonuclease" evidence="6">
    <location>
        <begin position="424"/>
        <end position="620"/>
    </location>
</feature>
<dbReference type="RefSeq" id="XP_040714677.1">
    <property type="nucleotide sequence ID" value="XM_040856089.1"/>
</dbReference>
<feature type="compositionally biased region" description="Basic and acidic residues" evidence="5">
    <location>
        <begin position="22"/>
        <end position="40"/>
    </location>
</feature>
<feature type="region of interest" description="Disordered" evidence="5">
    <location>
        <begin position="21"/>
        <end position="168"/>
    </location>
</feature>
<keyword evidence="2" id="KW-0540">Nuclease</keyword>
<evidence type="ECO:0000256" key="2">
    <source>
        <dbReference type="ARBA" id="ARBA00022722"/>
    </source>
</evidence>
<evidence type="ECO:0000256" key="3">
    <source>
        <dbReference type="ARBA" id="ARBA00022801"/>
    </source>
</evidence>
<evidence type="ECO:0000256" key="1">
    <source>
        <dbReference type="ARBA" id="ARBA00006357"/>
    </source>
</evidence>
<dbReference type="SUPFAM" id="SSF53098">
    <property type="entry name" value="Ribonuclease H-like"/>
    <property type="match status" value="1"/>
</dbReference>
<keyword evidence="3" id="KW-0378">Hydrolase</keyword>
<dbReference type="GO" id="GO:0004527">
    <property type="term" value="F:exonuclease activity"/>
    <property type="evidence" value="ECO:0007669"/>
    <property type="project" value="UniProtKB-KW"/>
</dbReference>
<dbReference type="STRING" id="1141098.A0A1Y2DUR6"/>
<evidence type="ECO:0000256" key="4">
    <source>
        <dbReference type="ARBA" id="ARBA00022839"/>
    </source>
</evidence>
<dbReference type="FunCoup" id="A0A1Y2DUR6">
    <property type="interactions" value="70"/>
</dbReference>
<feature type="region of interest" description="Disordered" evidence="5">
    <location>
        <begin position="357"/>
        <end position="376"/>
    </location>
</feature>
<keyword evidence="8" id="KW-1185">Reference proteome</keyword>
<reference evidence="7 8" key="1">
    <citation type="submission" date="2016-07" db="EMBL/GenBank/DDBJ databases">
        <title>Pervasive Adenine N6-methylation of Active Genes in Fungi.</title>
        <authorList>
            <consortium name="DOE Joint Genome Institute"/>
            <person name="Mondo S.J."/>
            <person name="Dannebaum R.O."/>
            <person name="Kuo R.C."/>
            <person name="Labutti K."/>
            <person name="Haridas S."/>
            <person name="Kuo A."/>
            <person name="Salamov A."/>
            <person name="Ahrendt S.R."/>
            <person name="Lipzen A."/>
            <person name="Sullivan W."/>
            <person name="Andreopoulos W.B."/>
            <person name="Clum A."/>
            <person name="Lindquist E."/>
            <person name="Daum C."/>
            <person name="Ramamoorthy G.K."/>
            <person name="Gryganskyi A."/>
            <person name="Culley D."/>
            <person name="Magnuson J.K."/>
            <person name="James T.Y."/>
            <person name="O'Malley M.A."/>
            <person name="Stajich J.E."/>
            <person name="Spatafora J.W."/>
            <person name="Visel A."/>
            <person name="Grigoriev I.V."/>
        </authorList>
    </citation>
    <scope>NUCLEOTIDE SEQUENCE [LARGE SCALE GENOMIC DNA]</scope>
    <source>
        <strain evidence="7 8">CBS 129021</strain>
    </source>
</reference>
<evidence type="ECO:0000313" key="7">
    <source>
        <dbReference type="EMBL" id="ORY63020.1"/>
    </source>
</evidence>
<dbReference type="InParanoid" id="A0A1Y2DUR6"/>
<evidence type="ECO:0000256" key="5">
    <source>
        <dbReference type="SAM" id="MobiDB-lite"/>
    </source>
</evidence>
<dbReference type="InterPro" id="IPR036397">
    <property type="entry name" value="RNaseH_sf"/>
</dbReference>
<gene>
    <name evidence="7" type="ORF">BCR38DRAFT_344241</name>
</gene>
<feature type="compositionally biased region" description="Low complexity" evidence="5">
    <location>
        <begin position="137"/>
        <end position="150"/>
    </location>
</feature>
<dbReference type="EMBL" id="MCFJ01000008">
    <property type="protein sequence ID" value="ORY63020.1"/>
    <property type="molecule type" value="Genomic_DNA"/>
</dbReference>
<sequence length="639" mass="70507">MLKHLPCPAGKSCTAFKCLFHHGGEDKPTEPSDQNARERQTAASESQDTPRKRMKLTADSSSLFATGSSKQAEPGATEPQAITGMGTLEAKAPSTLKMAISSSTLKHKAPTARSAVTNKGPSVASPKPANAGLGETSSKASPATKPLAKATPKKPETLNPRHLQKAPATHEVRTKLVKALHEQYARLNNELKKDVKDEDARLVMSDQELIVKALDDEQDTAMKKPTLYGNSCKNRILNYKRMSVAKWKEERAASLKAEDGEILEPEEIHKVIETGLTPQQEVDFLPRLVWSLQGLERYGYVSSIPKGEGVKKAKQAVEASGNVEVCDRCNRRFSVFPGRREEDGALTSNGPCVHHPGKTYYLDRRPGDRGKSERRHRCCEQSVGDSDGCTTSSSHVFKTTDANRLASVLNFAETPPNPSVPKDRAVCFDCEMGYTVYGMELIRLTAVSWPSGDELLDILVFPVGEYIDLNTRYSGVRPEDMVQAERWKPGDDASPTIIPSGDPSKPPQRKLKIVSSPKEARDLLFNLISPDTPLIGHGIENDLNAVRIIHPSVVDTVLLYPHKRGLPIRNGLKYLMERELDRKIQIDNSKDQDKVQGHDSAEDARAAGELVRLKIRNEWKSLQLKGWKLEDGVIKAPDN</sequence>
<keyword evidence="4" id="KW-0269">Exonuclease</keyword>
<evidence type="ECO:0000313" key="8">
    <source>
        <dbReference type="Proteomes" id="UP000193689"/>
    </source>
</evidence>
<accession>A0A1Y2DUR6</accession>
<proteinExistence type="inferred from homology"/>
<comment type="caution">
    <text evidence="7">The sequence shown here is derived from an EMBL/GenBank/DDBJ whole genome shotgun (WGS) entry which is preliminary data.</text>
</comment>
<feature type="compositionally biased region" description="Polar residues" evidence="5">
    <location>
        <begin position="58"/>
        <end position="71"/>
    </location>
</feature>